<gene>
    <name evidence="5" type="ORF">D0866_05310</name>
    <name evidence="4" type="ORF">D0869_06011</name>
</gene>
<dbReference type="Proteomes" id="UP000281245">
    <property type="component" value="Unassembled WGS sequence"/>
</dbReference>
<feature type="compositionally biased region" description="Basic and acidic residues" evidence="1">
    <location>
        <begin position="476"/>
        <end position="487"/>
    </location>
</feature>
<dbReference type="PANTHER" id="PTHR47585:SF2">
    <property type="entry name" value="DUF1446 DOMAIN PROTEIN (AFU_ORTHOLOGUE AFUA_6G11420)"/>
    <property type="match status" value="1"/>
</dbReference>
<evidence type="ECO:0000313" key="5">
    <source>
        <dbReference type="EMBL" id="RMY34352.1"/>
    </source>
</evidence>
<dbReference type="InterPro" id="IPR056362">
    <property type="entry name" value="AtuA-like_ferredoxin_dom"/>
</dbReference>
<evidence type="ECO:0000313" key="4">
    <source>
        <dbReference type="EMBL" id="RMX82505.1"/>
    </source>
</evidence>
<dbReference type="PANTHER" id="PTHR47585">
    <property type="match status" value="1"/>
</dbReference>
<evidence type="ECO:0000259" key="3">
    <source>
        <dbReference type="Pfam" id="PF23544"/>
    </source>
</evidence>
<evidence type="ECO:0008006" key="8">
    <source>
        <dbReference type="Google" id="ProtNLM"/>
    </source>
</evidence>
<proteinExistence type="predicted"/>
<evidence type="ECO:0000313" key="7">
    <source>
        <dbReference type="Proteomes" id="UP000281245"/>
    </source>
</evidence>
<dbReference type="InterPro" id="IPR010839">
    <property type="entry name" value="AtuA_N"/>
</dbReference>
<evidence type="ECO:0000313" key="6">
    <source>
        <dbReference type="Proteomes" id="UP000276864"/>
    </source>
</evidence>
<dbReference type="EMBL" id="QWIM01000462">
    <property type="protein sequence ID" value="RMY34352.1"/>
    <property type="molecule type" value="Genomic_DNA"/>
</dbReference>
<dbReference type="EMBL" id="QWIJ01000422">
    <property type="protein sequence ID" value="RMX82505.1"/>
    <property type="molecule type" value="Genomic_DNA"/>
</dbReference>
<feature type="domain" description="AtuA-like ferredoxin-fold" evidence="3">
    <location>
        <begin position="518"/>
        <end position="613"/>
    </location>
</feature>
<dbReference type="Pfam" id="PF07287">
    <property type="entry name" value="AtuA"/>
    <property type="match status" value="1"/>
</dbReference>
<dbReference type="OrthoDB" id="10265871at2759"/>
<evidence type="ECO:0000256" key="1">
    <source>
        <dbReference type="SAM" id="MobiDB-lite"/>
    </source>
</evidence>
<protein>
    <recommendedName>
        <fullName evidence="8">DUF1446 domain-containing protein</fullName>
    </recommendedName>
</protein>
<feature type="region of interest" description="Disordered" evidence="1">
    <location>
        <begin position="459"/>
        <end position="508"/>
    </location>
</feature>
<dbReference type="AlphaFoldDB" id="A0A3M7B3J2"/>
<dbReference type="VEuPathDB" id="FungiDB:BTJ68_02123"/>
<dbReference type="Proteomes" id="UP000276864">
    <property type="component" value="Unassembled WGS sequence"/>
</dbReference>
<accession>A0A3M7B3J2</accession>
<organism evidence="5 6">
    <name type="scientific">Hortaea werneckii</name>
    <name type="common">Black yeast</name>
    <name type="synonym">Cladosporium werneckii</name>
    <dbReference type="NCBI Taxonomy" id="91943"/>
    <lineage>
        <taxon>Eukaryota</taxon>
        <taxon>Fungi</taxon>
        <taxon>Dikarya</taxon>
        <taxon>Ascomycota</taxon>
        <taxon>Pezizomycotina</taxon>
        <taxon>Dothideomycetes</taxon>
        <taxon>Dothideomycetidae</taxon>
        <taxon>Mycosphaerellales</taxon>
        <taxon>Teratosphaeriaceae</taxon>
        <taxon>Hortaea</taxon>
    </lineage>
</organism>
<sequence length="627" mass="69455">MSSIKRPIRIAGCSGAATDRRHAMAMLAANCPNDPVDVIMGDWMSEANMTSRAALKTGEGGEAAYEPTFVESLEPALADIAKHGIKLAVNAGASDTALLHKVVTDMVKAKGLQLKVAWISGDEVLAAIEKAQREGSSEFVNICTGEKLADWSFKPIYAQAYLGGLGIAAAFAEGADIVICGRVSDASPVIGAAYWWHNWRRDQLVELANAFVAGHLIECSSYVCGGNFTGFKSLETKGWDNIGFPIAEIAHTGQVIITKNRHSGGEISTQTCTSQLLYEIQGPWYFNSDVTAILTNLWFEQIGTDRVALHGVEADLPPPTTKVGLTAPGGYQAEIHYFLTGLDTDAKARMLESQCRRLLAPHSHRFTTLTFTQTGTAMSNPPNQNAATVDFRIFAQAPHAEDLSPVKFFRPVGDNIMQAYPGGTFHLDLRQAFPKPVFEYYVTLLPQTAIRHRVHLWHNDNDKGGEEQQQQQQQQRVREIPPPEQCKEYPTQQPSQPTTTDMADSSTRDFGPTTWGPLGWIVHARSGDKGSDCNVGFWVRFRDEWDWLRGLLSTETVERLLADEFKGKRIDRFELPNLYAVHFLLHDHLDRGVSCSSPYDFLGKNVAEYLRSKYVDLPTKFLHRGKL</sequence>
<name>A0A3M7B3J2_HORWE</name>
<feature type="compositionally biased region" description="Low complexity" evidence="1">
    <location>
        <begin position="490"/>
        <end position="500"/>
    </location>
</feature>
<comment type="caution">
    <text evidence="5">The sequence shown here is derived from an EMBL/GenBank/DDBJ whole genome shotgun (WGS) entry which is preliminary data.</text>
</comment>
<feature type="domain" description="Acyclic terpene utilisation N-terminal" evidence="2">
    <location>
        <begin position="8"/>
        <end position="456"/>
    </location>
</feature>
<evidence type="ECO:0000259" key="2">
    <source>
        <dbReference type="Pfam" id="PF07287"/>
    </source>
</evidence>
<reference evidence="6 7" key="1">
    <citation type="journal article" date="2018" name="BMC Genomics">
        <title>Genomic evidence for intraspecific hybridization in a clonal and extremely halotolerant yeast.</title>
        <authorList>
            <person name="Gostincar C."/>
            <person name="Stajich J.E."/>
            <person name="Zupancic J."/>
            <person name="Zalar P."/>
            <person name="Gunde-Cimerman N."/>
        </authorList>
    </citation>
    <scope>NUCLEOTIDE SEQUENCE [LARGE SCALE GENOMIC DNA]</scope>
    <source>
        <strain evidence="5 6">EXF-6651</strain>
        <strain evidence="4 7">EXF-6656</strain>
    </source>
</reference>
<dbReference type="Pfam" id="PF23544">
    <property type="entry name" value="AtuA_ferredoxin"/>
    <property type="match status" value="1"/>
</dbReference>